<evidence type="ECO:0000313" key="3">
    <source>
        <dbReference type="Proteomes" id="UP001270004"/>
    </source>
</evidence>
<dbReference type="AlphaFoldDB" id="A0AAW9DFL7"/>
<organism evidence="2 3">
    <name type="scientific">Streptococcus suis</name>
    <dbReference type="NCBI Taxonomy" id="1307"/>
    <lineage>
        <taxon>Bacteria</taxon>
        <taxon>Bacillati</taxon>
        <taxon>Bacillota</taxon>
        <taxon>Bacilli</taxon>
        <taxon>Lactobacillales</taxon>
        <taxon>Streptococcaceae</taxon>
        <taxon>Streptococcus</taxon>
    </lineage>
</organism>
<keyword evidence="1" id="KW-0472">Membrane</keyword>
<dbReference type="Proteomes" id="UP001270004">
    <property type="component" value="Unassembled WGS sequence"/>
</dbReference>
<comment type="caution">
    <text evidence="2">The sequence shown here is derived from an EMBL/GenBank/DDBJ whole genome shotgun (WGS) entry which is preliminary data.</text>
</comment>
<feature type="transmembrane region" description="Helical" evidence="1">
    <location>
        <begin position="110"/>
        <end position="134"/>
    </location>
</feature>
<reference evidence="2" key="1">
    <citation type="submission" date="2023-11" db="EMBL/GenBank/DDBJ databases">
        <title>Antimicrobial resistance in invasive Streptococcus suis isolated in Spain and the associated genetic mechanisms.</title>
        <authorList>
            <person name="Uruen C."/>
            <person name="Arenas J.A."/>
        </authorList>
    </citation>
    <scope>NUCLEOTIDE SEQUENCE</scope>
    <source>
        <strain evidence="2">Ss_70</strain>
    </source>
</reference>
<feature type="transmembrane region" description="Helical" evidence="1">
    <location>
        <begin position="79"/>
        <end position="104"/>
    </location>
</feature>
<sequence length="168" mass="18806">MIKNIKGKVYSFSLDGKRAVKGWFLIIEDDGKEYLVRRNFSLSSNWYRKVYRSNRSLKEYLISGEDYERLSQSSKYQGWGIGLGIAIGAIINQIAPSNLFFGAINSSGDAMIGIKSIGTLILVTAVSFSLASVIRKMRLERQLGSLVLIGKIKSKTALKVLTNGREFW</sequence>
<evidence type="ECO:0000313" key="2">
    <source>
        <dbReference type="EMBL" id="MDX5037723.1"/>
    </source>
</evidence>
<gene>
    <name evidence="2" type="ORF">SHY70_05435</name>
</gene>
<evidence type="ECO:0000256" key="1">
    <source>
        <dbReference type="SAM" id="Phobius"/>
    </source>
</evidence>
<dbReference type="EMBL" id="JAWWZK010000008">
    <property type="protein sequence ID" value="MDX5037723.1"/>
    <property type="molecule type" value="Genomic_DNA"/>
</dbReference>
<proteinExistence type="predicted"/>
<protein>
    <submittedName>
        <fullName evidence="2">Uncharacterized protein</fullName>
    </submittedName>
</protein>
<name>A0AAW9DFL7_STRSU</name>
<accession>A0AAW9DFL7</accession>
<keyword evidence="1" id="KW-1133">Transmembrane helix</keyword>
<dbReference type="RefSeq" id="WP_203200406.1">
    <property type="nucleotide sequence ID" value="NZ_JAWWZK010000008.1"/>
</dbReference>
<keyword evidence="1" id="KW-0812">Transmembrane</keyword>